<keyword evidence="4" id="KW-0949">S-adenosyl-L-methionine</keyword>
<keyword evidence="7" id="KW-0411">Iron-sulfur</keyword>
<accession>A0A0C2HZ66</accession>
<gene>
    <name evidence="10" type="ORF">GFER_05415</name>
</gene>
<dbReference type="Pfam" id="PF02310">
    <property type="entry name" value="B12-binding"/>
    <property type="match status" value="1"/>
</dbReference>
<dbReference type="SFLD" id="SFLDS00029">
    <property type="entry name" value="Radical_SAM"/>
    <property type="match status" value="1"/>
</dbReference>
<evidence type="ECO:0000256" key="1">
    <source>
        <dbReference type="ARBA" id="ARBA00001966"/>
    </source>
</evidence>
<keyword evidence="3" id="KW-0808">Transferase</keyword>
<protein>
    <submittedName>
        <fullName evidence="10">Radical SAM protein</fullName>
    </submittedName>
</protein>
<keyword evidence="2" id="KW-0489">Methyltransferase</keyword>
<dbReference type="SFLD" id="SFLDG01123">
    <property type="entry name" value="methyltransferase_(Class_B)"/>
    <property type="match status" value="1"/>
</dbReference>
<dbReference type="InterPro" id="IPR007197">
    <property type="entry name" value="rSAM"/>
</dbReference>
<name>A0A0C2HZ66_9BACT</name>
<dbReference type="AlphaFoldDB" id="A0A0C2HZ66"/>
<evidence type="ECO:0000259" key="8">
    <source>
        <dbReference type="PROSITE" id="PS51332"/>
    </source>
</evidence>
<evidence type="ECO:0000256" key="2">
    <source>
        <dbReference type="ARBA" id="ARBA00022603"/>
    </source>
</evidence>
<dbReference type="PROSITE" id="PS51918">
    <property type="entry name" value="RADICAL_SAM"/>
    <property type="match status" value="1"/>
</dbReference>
<dbReference type="SUPFAM" id="SSF102114">
    <property type="entry name" value="Radical SAM enzymes"/>
    <property type="match status" value="1"/>
</dbReference>
<dbReference type="GO" id="GO:0031419">
    <property type="term" value="F:cobalamin binding"/>
    <property type="evidence" value="ECO:0007669"/>
    <property type="project" value="InterPro"/>
</dbReference>
<dbReference type="RefSeq" id="WP_040096747.1">
    <property type="nucleotide sequence ID" value="NZ_JWJD01000001.1"/>
</dbReference>
<dbReference type="PANTHER" id="PTHR43409:SF7">
    <property type="entry name" value="BLL1977 PROTEIN"/>
    <property type="match status" value="1"/>
</dbReference>
<dbReference type="CDD" id="cd01335">
    <property type="entry name" value="Radical_SAM"/>
    <property type="match status" value="1"/>
</dbReference>
<evidence type="ECO:0000256" key="7">
    <source>
        <dbReference type="ARBA" id="ARBA00023014"/>
    </source>
</evidence>
<dbReference type="Gene3D" id="3.40.50.280">
    <property type="entry name" value="Cobalamin-binding domain"/>
    <property type="match status" value="1"/>
</dbReference>
<dbReference type="PANTHER" id="PTHR43409">
    <property type="entry name" value="ANAEROBIC MAGNESIUM-PROTOPORPHYRIN IX MONOMETHYL ESTER CYCLASE-RELATED"/>
    <property type="match status" value="1"/>
</dbReference>
<dbReference type="CDD" id="cd02068">
    <property type="entry name" value="radical_SAM_B12_BD"/>
    <property type="match status" value="1"/>
</dbReference>
<evidence type="ECO:0000259" key="9">
    <source>
        <dbReference type="PROSITE" id="PS51918"/>
    </source>
</evidence>
<dbReference type="SMART" id="SM00729">
    <property type="entry name" value="Elp3"/>
    <property type="match status" value="1"/>
</dbReference>
<organism evidence="10 11">
    <name type="scientific">Geoalkalibacter ferrihydriticus DSM 17813</name>
    <dbReference type="NCBI Taxonomy" id="1121915"/>
    <lineage>
        <taxon>Bacteria</taxon>
        <taxon>Pseudomonadati</taxon>
        <taxon>Thermodesulfobacteriota</taxon>
        <taxon>Desulfuromonadia</taxon>
        <taxon>Desulfuromonadales</taxon>
        <taxon>Geoalkalibacteraceae</taxon>
        <taxon>Geoalkalibacter</taxon>
    </lineage>
</organism>
<dbReference type="InterPro" id="IPR051198">
    <property type="entry name" value="BchE-like"/>
</dbReference>
<dbReference type="EMBL" id="JWJD01000001">
    <property type="protein sequence ID" value="KIH78032.1"/>
    <property type="molecule type" value="Genomic_DNA"/>
</dbReference>
<evidence type="ECO:0000256" key="6">
    <source>
        <dbReference type="ARBA" id="ARBA00023004"/>
    </source>
</evidence>
<feature type="domain" description="B12-binding" evidence="8">
    <location>
        <begin position="1"/>
        <end position="148"/>
    </location>
</feature>
<dbReference type="GO" id="GO:0003824">
    <property type="term" value="F:catalytic activity"/>
    <property type="evidence" value="ECO:0007669"/>
    <property type="project" value="InterPro"/>
</dbReference>
<reference evidence="10 11" key="1">
    <citation type="submission" date="2014-12" db="EMBL/GenBank/DDBJ databases">
        <title>Genomes of Geoalkalibacter ferrihydriticus and Geoalkalibacter subterraneus, two haloalkaliphilic metal-reducing members of the Geobacteraceae.</title>
        <authorList>
            <person name="Badalamenti J.P."/>
            <person name="Torres C.I."/>
            <person name="Krajmalnik-Brown R."/>
            <person name="Bond D.R."/>
        </authorList>
    </citation>
    <scope>NUCLEOTIDE SEQUENCE [LARGE SCALE GENOMIC DNA]</scope>
    <source>
        <strain evidence="10 11">DSM 17813</strain>
    </source>
</reference>
<evidence type="ECO:0000313" key="11">
    <source>
        <dbReference type="Proteomes" id="UP000035068"/>
    </source>
</evidence>
<dbReference type="InterPro" id="IPR034466">
    <property type="entry name" value="Methyltransferase_Class_B"/>
</dbReference>
<evidence type="ECO:0000256" key="3">
    <source>
        <dbReference type="ARBA" id="ARBA00022679"/>
    </source>
</evidence>
<dbReference type="Proteomes" id="UP000035068">
    <property type="component" value="Unassembled WGS sequence"/>
</dbReference>
<proteinExistence type="predicted"/>
<dbReference type="SFLD" id="SFLDG01082">
    <property type="entry name" value="B12-binding_domain_containing"/>
    <property type="match status" value="1"/>
</dbReference>
<dbReference type="Pfam" id="PF04055">
    <property type="entry name" value="Radical_SAM"/>
    <property type="match status" value="1"/>
</dbReference>
<dbReference type="InterPro" id="IPR006638">
    <property type="entry name" value="Elp3/MiaA/NifB-like_rSAM"/>
</dbReference>
<feature type="domain" description="Radical SAM core" evidence="9">
    <location>
        <begin position="195"/>
        <end position="412"/>
    </location>
</feature>
<keyword evidence="5" id="KW-0479">Metal-binding</keyword>
<evidence type="ECO:0000256" key="5">
    <source>
        <dbReference type="ARBA" id="ARBA00022723"/>
    </source>
</evidence>
<dbReference type="Gene3D" id="3.80.30.20">
    <property type="entry name" value="tm_1862 like domain"/>
    <property type="match status" value="1"/>
</dbReference>
<keyword evidence="6" id="KW-0408">Iron</keyword>
<dbReference type="InterPro" id="IPR006158">
    <property type="entry name" value="Cobalamin-bd"/>
</dbReference>
<comment type="cofactor">
    <cofactor evidence="1">
        <name>[4Fe-4S] cluster</name>
        <dbReference type="ChEBI" id="CHEBI:49883"/>
    </cofactor>
</comment>
<evidence type="ECO:0000256" key="4">
    <source>
        <dbReference type="ARBA" id="ARBA00022691"/>
    </source>
</evidence>
<evidence type="ECO:0000313" key="10">
    <source>
        <dbReference type="EMBL" id="KIH78032.1"/>
    </source>
</evidence>
<dbReference type="GO" id="GO:0046872">
    <property type="term" value="F:metal ion binding"/>
    <property type="evidence" value="ECO:0007669"/>
    <property type="project" value="UniProtKB-KW"/>
</dbReference>
<dbReference type="InterPro" id="IPR058240">
    <property type="entry name" value="rSAM_sf"/>
</dbReference>
<dbReference type="GO" id="GO:0051539">
    <property type="term" value="F:4 iron, 4 sulfur cluster binding"/>
    <property type="evidence" value="ECO:0007669"/>
    <property type="project" value="UniProtKB-KW"/>
</dbReference>
<dbReference type="PROSITE" id="PS51332">
    <property type="entry name" value="B12_BINDING"/>
    <property type="match status" value="1"/>
</dbReference>
<keyword evidence="11" id="KW-1185">Reference proteome</keyword>
<sequence length="672" mass="74625">MKVSLVFPPFHHPALYNLPPLGLINLATAARQAGHEAVIVDQILGLREGDLPRGRGLYQACAEQIAAERPEVVAFGAQCTTYPPTLRIAQELRRLLPQTRIVVGGHNASFVAQETLNGFPWIDAVVRGEGELTFVELLDAWGRDVDPRSVAGLSWRDQGTLVDNPARALLDDLNTLPLPDYTLAPSLERYRRACGLSRSIAILEVGRGCPHQCVYCSESALWQRRCRTFAVERLIEEMRRLRDGQGAECFLLAYDQFTADRRFVEDFCHNVIDAGLNRLGWYCISRLDTVDADLLRLMRAAGAESLCYGIDSGSARTLAFIRKQVDVTQLSSRVRETTAAGLVPTLSFVVGFPEEEREDIDATLTLALHTGIDGNSNPLMQIPTMLPGTELHARYGAHLVREVDSYFAQGIEFDDDCRLAEDEALINSAPRLFSSFYNLPCQGMDLTELERIAAEFPLIVNLYPKSFRILIEALEISPSLLFRRFCLWLEDCDGPCRLTPAVCFQSFPAFAQSLLGAVPAAWQHVFAMVAYETHAIEVARPGSPAAVGNADVSGVSAWRPLLRSDVLLAGFAFDLPRIVADLRAGRVQPDYPQDDSVLVFRHNEGLLEVSAINTFGHDLLTQCDGRTDFAEIARRLYRLHGGARDPQEFSVLCRESLRQLEDMQLLSAQLNP</sequence>
<dbReference type="InterPro" id="IPR023404">
    <property type="entry name" value="rSAM_horseshoe"/>
</dbReference>
<comment type="caution">
    <text evidence="10">The sequence shown here is derived from an EMBL/GenBank/DDBJ whole genome shotgun (WGS) entry which is preliminary data.</text>
</comment>